<dbReference type="FunCoup" id="I2GZM0">
    <property type="interactions" value="665"/>
</dbReference>
<evidence type="ECO:0000313" key="7">
    <source>
        <dbReference type="Proteomes" id="UP000002866"/>
    </source>
</evidence>
<name>I2GZM0_HENB6</name>
<keyword evidence="4" id="KW-0676">Redox-active center</keyword>
<reference evidence="6 7" key="1">
    <citation type="journal article" date="2011" name="Proc. Natl. Acad. Sci. U.S.A.">
        <title>Evolutionary erosion of yeast sex chromosomes by mating-type switching accidents.</title>
        <authorList>
            <person name="Gordon J.L."/>
            <person name="Armisen D."/>
            <person name="Proux-Wera E."/>
            <person name="Oheigeartaigh S.S."/>
            <person name="Byrne K.P."/>
            <person name="Wolfe K.H."/>
        </authorList>
    </citation>
    <scope>NUCLEOTIDE SEQUENCE [LARGE SCALE GENOMIC DNA]</scope>
    <source>
        <strain evidence="7">ATCC 34711 / CBS 6284 / DSM 70876 / NBRC 10599 / NRRL Y-10934 / UCD 77-7</strain>
    </source>
</reference>
<evidence type="ECO:0000313" key="6">
    <source>
        <dbReference type="EMBL" id="CCH59572.1"/>
    </source>
</evidence>
<dbReference type="PROSITE" id="PS51352">
    <property type="entry name" value="THIOREDOXIN_2"/>
    <property type="match status" value="1"/>
</dbReference>
<dbReference type="KEGG" id="tbl:TBLA_0B07550"/>
<dbReference type="InterPro" id="IPR017937">
    <property type="entry name" value="Thioredoxin_CS"/>
</dbReference>
<dbReference type="CDD" id="cd02947">
    <property type="entry name" value="TRX_family"/>
    <property type="match status" value="1"/>
</dbReference>
<dbReference type="Gene3D" id="3.40.30.10">
    <property type="entry name" value="Glutaredoxin"/>
    <property type="match status" value="1"/>
</dbReference>
<dbReference type="AlphaFoldDB" id="I2GZM0"/>
<feature type="site" description="Contributes to redox potential value" evidence="3">
    <location>
        <position position="33"/>
    </location>
</feature>
<dbReference type="Proteomes" id="UP000002866">
    <property type="component" value="Chromosome 2"/>
</dbReference>
<evidence type="ECO:0000256" key="4">
    <source>
        <dbReference type="PIRSR" id="PIRSR000077-4"/>
    </source>
</evidence>
<feature type="domain" description="Thioredoxin" evidence="5">
    <location>
        <begin position="1"/>
        <end position="105"/>
    </location>
</feature>
<dbReference type="STRING" id="1071380.I2GZM0"/>
<protein>
    <recommendedName>
        <fullName evidence="2">Thioredoxin</fullName>
    </recommendedName>
</protein>
<dbReference type="eggNOG" id="KOG0907">
    <property type="taxonomic scope" value="Eukaryota"/>
</dbReference>
<gene>
    <name evidence="6" type="primary">TBLA0B07550</name>
    <name evidence="6" type="ORF">TBLA_0B07550</name>
</gene>
<dbReference type="PROSITE" id="PS00194">
    <property type="entry name" value="THIOREDOXIN_1"/>
    <property type="match status" value="1"/>
</dbReference>
<dbReference type="GeneID" id="14493849"/>
<dbReference type="RefSeq" id="XP_004179091.1">
    <property type="nucleotide sequence ID" value="XM_004179043.1"/>
</dbReference>
<dbReference type="GO" id="GO:0015035">
    <property type="term" value="F:protein-disulfide reductase activity"/>
    <property type="evidence" value="ECO:0007669"/>
    <property type="project" value="InterPro"/>
</dbReference>
<dbReference type="EMBL" id="HE806317">
    <property type="protein sequence ID" value="CCH59572.1"/>
    <property type="molecule type" value="Genomic_DNA"/>
</dbReference>
<dbReference type="NCBIfam" id="TIGR01068">
    <property type="entry name" value="thioredoxin"/>
    <property type="match status" value="1"/>
</dbReference>
<feature type="disulfide bond" description="Redox-active" evidence="4">
    <location>
        <begin position="32"/>
        <end position="35"/>
    </location>
</feature>
<dbReference type="FunFam" id="3.40.30.10:FF:000245">
    <property type="entry name" value="Thioredoxin"/>
    <property type="match status" value="1"/>
</dbReference>
<keyword evidence="7" id="KW-1185">Reference proteome</keyword>
<dbReference type="InterPro" id="IPR013766">
    <property type="entry name" value="Thioredoxin_domain"/>
</dbReference>
<dbReference type="InterPro" id="IPR036249">
    <property type="entry name" value="Thioredoxin-like_sf"/>
</dbReference>
<dbReference type="PIRSF" id="PIRSF000077">
    <property type="entry name" value="Thioredoxin"/>
    <property type="match status" value="1"/>
</dbReference>
<feature type="site" description="Deprotonates C-terminal active site Cys" evidence="3">
    <location>
        <position position="26"/>
    </location>
</feature>
<keyword evidence="1 4" id="KW-1015">Disulfide bond</keyword>
<dbReference type="HOGENOM" id="CLU_090389_14_0_1"/>
<dbReference type="InterPro" id="IPR005746">
    <property type="entry name" value="Thioredoxin"/>
</dbReference>
<evidence type="ECO:0000256" key="1">
    <source>
        <dbReference type="ARBA" id="ARBA00023157"/>
    </source>
</evidence>
<dbReference type="OMA" id="RMFAPTY"/>
<dbReference type="Pfam" id="PF00085">
    <property type="entry name" value="Thioredoxin"/>
    <property type="match status" value="1"/>
</dbReference>
<sequence>MVTDLKNNQDFQNAIATPGNKLIVVDFYATWCGPCKMVSPMVEKFSQEYTQADFYKIDVDLVPEAAQNNEVTAMPTFLFFKNGREISRIVGANPAGVKQAIAANI</sequence>
<feature type="active site" description="Nucleophile" evidence="3">
    <location>
        <position position="32"/>
    </location>
</feature>
<accession>I2GZM0</accession>
<organism evidence="6 7">
    <name type="scientific">Henningerozyma blattae (strain ATCC 34711 / CBS 6284 / DSM 70876 / NBRC 10599 / NRRL Y-10934 / UCD 77-7)</name>
    <name type="common">Yeast</name>
    <name type="synonym">Tetrapisispora blattae</name>
    <dbReference type="NCBI Taxonomy" id="1071380"/>
    <lineage>
        <taxon>Eukaryota</taxon>
        <taxon>Fungi</taxon>
        <taxon>Dikarya</taxon>
        <taxon>Ascomycota</taxon>
        <taxon>Saccharomycotina</taxon>
        <taxon>Saccharomycetes</taxon>
        <taxon>Saccharomycetales</taxon>
        <taxon>Saccharomycetaceae</taxon>
        <taxon>Henningerozyma</taxon>
    </lineage>
</organism>
<proteinExistence type="inferred from homology"/>
<dbReference type="SUPFAM" id="SSF52833">
    <property type="entry name" value="Thioredoxin-like"/>
    <property type="match status" value="1"/>
</dbReference>
<evidence type="ECO:0000256" key="2">
    <source>
        <dbReference type="PIRNR" id="PIRNR000077"/>
    </source>
</evidence>
<dbReference type="PANTHER" id="PTHR46115">
    <property type="entry name" value="THIOREDOXIN-LIKE PROTEIN 1"/>
    <property type="match status" value="1"/>
</dbReference>
<dbReference type="PRINTS" id="PR00421">
    <property type="entry name" value="THIOREDOXIN"/>
</dbReference>
<evidence type="ECO:0000259" key="5">
    <source>
        <dbReference type="PROSITE" id="PS51352"/>
    </source>
</evidence>
<evidence type="ECO:0000256" key="3">
    <source>
        <dbReference type="PIRSR" id="PIRSR000077-1"/>
    </source>
</evidence>
<comment type="similarity">
    <text evidence="2">Belongs to the thioredoxin family.</text>
</comment>
<feature type="active site" description="Nucleophile" evidence="3">
    <location>
        <position position="35"/>
    </location>
</feature>
<dbReference type="InParanoid" id="I2GZM0"/>
<feature type="site" description="Contributes to redox potential value" evidence="3">
    <location>
        <position position="34"/>
    </location>
</feature>
<dbReference type="OrthoDB" id="10263751at2759"/>